<proteinExistence type="predicted"/>
<feature type="transmembrane region" description="Helical" evidence="1">
    <location>
        <begin position="326"/>
        <end position="344"/>
    </location>
</feature>
<dbReference type="RefSeq" id="WP_061553723.1">
    <property type="nucleotide sequence ID" value="NZ_LXEX01000006.1"/>
</dbReference>
<keyword evidence="1" id="KW-1133">Transmembrane helix</keyword>
<accession>A0AA91IRA7</accession>
<dbReference type="EMBL" id="LXEX01000006">
    <property type="protein sequence ID" value="OAT60773.1"/>
    <property type="molecule type" value="Genomic_DNA"/>
</dbReference>
<dbReference type="Proteomes" id="UP000078431">
    <property type="component" value="Unassembled WGS sequence"/>
</dbReference>
<keyword evidence="1" id="KW-0472">Membrane</keyword>
<reference evidence="2 3" key="1">
    <citation type="submission" date="2016-04" db="EMBL/GenBank/DDBJ databases">
        <title>ATOL: Assembling a taxonomically balanced genome-scale reconstruction of the evolutionary history of the Enterobacteriaceae.</title>
        <authorList>
            <person name="Plunkett G.III."/>
            <person name="Neeno-Eckwall E.C."/>
            <person name="Glasner J.D."/>
            <person name="Perna N.T."/>
        </authorList>
    </citation>
    <scope>NUCLEOTIDE SEQUENCE [LARGE SCALE GENOMIC DNA]</scope>
    <source>
        <strain evidence="2 3">ATCC 12841</strain>
    </source>
</reference>
<gene>
    <name evidence="2" type="ORF">M993_00447</name>
</gene>
<comment type="caution">
    <text evidence="2">The sequence shown here is derived from an EMBL/GenBank/DDBJ whole genome shotgun (WGS) entry which is preliminary data.</text>
</comment>
<name>A0AA91IRA7_9GAMM</name>
<feature type="transmembrane region" description="Helical" evidence="1">
    <location>
        <begin position="272"/>
        <end position="293"/>
    </location>
</feature>
<feature type="transmembrane region" description="Helical" evidence="1">
    <location>
        <begin position="168"/>
        <end position="184"/>
    </location>
</feature>
<feature type="transmembrane region" description="Helical" evidence="1">
    <location>
        <begin position="77"/>
        <end position="101"/>
    </location>
</feature>
<organism evidence="2 3">
    <name type="scientific">Obesumbacterium proteus ATCC 12841</name>
    <dbReference type="NCBI Taxonomy" id="1354268"/>
    <lineage>
        <taxon>Bacteria</taxon>
        <taxon>Pseudomonadati</taxon>
        <taxon>Pseudomonadota</taxon>
        <taxon>Gammaproteobacteria</taxon>
        <taxon>Enterobacterales</taxon>
        <taxon>Hafniaceae</taxon>
        <taxon>Obesumbacterium</taxon>
    </lineage>
</organism>
<evidence type="ECO:0000313" key="3">
    <source>
        <dbReference type="Proteomes" id="UP000078431"/>
    </source>
</evidence>
<protein>
    <submittedName>
        <fullName evidence="2">GtrI family protein</fullName>
    </submittedName>
</protein>
<feature type="transmembrane region" description="Helical" evidence="1">
    <location>
        <begin position="351"/>
        <end position="368"/>
    </location>
</feature>
<keyword evidence="3" id="KW-1185">Reference proteome</keyword>
<feature type="transmembrane region" description="Helical" evidence="1">
    <location>
        <begin position="143"/>
        <end position="161"/>
    </location>
</feature>
<feature type="transmembrane region" description="Helical" evidence="1">
    <location>
        <begin position="300"/>
        <end position="320"/>
    </location>
</feature>
<dbReference type="AlphaFoldDB" id="A0AA91IRA7"/>
<evidence type="ECO:0000313" key="2">
    <source>
        <dbReference type="EMBL" id="OAT60773.1"/>
    </source>
</evidence>
<evidence type="ECO:0000256" key="1">
    <source>
        <dbReference type="SAM" id="Phobius"/>
    </source>
</evidence>
<sequence length="508" mass="57648">MSIKQINNKLLLLLIMLISLSITSYLASRYSVLWSGDADAANSPIVWRAFLDRGFDAFTQWKPTFDNWYFTVYPVNFLFFAIFGDDGLYPLLLSSILFIFLINTTCFYISYKFSGLFASIIAIATLTFTSPDLYSNGYLSHPFSHNSTNAYGFIIFALYLWNIHKKNIIIPIICATLSLTASVSDPWLLASFFLPMILTEISIVIFERKNKRDLFLYVSFFIIAASNIVQYALDLPVHSFKITTFEMMLQNINTAVILTSKILPIFAINEGIAAYFVFFVWFLVVITSAFLCFKAGGKLRYLAIFSVFSIAGIYSSSIIGDQVPHQRFYLNIVPIIVVLCASSVKLRGGKLIILPLVVTLATSLALYINSGPNFKLKSNPVEDYIFFLEKNDLKYGYGSFWGMTMGVNWLSEGNIHITPVYFHHKTGEVNFKDARVQTMKFWHTREFITTNKPSRQFIAISKGNTGDRCKDVDLCVRGVEKQIGKPDETLNYHGIKFLIYNSPINTSL</sequence>
<keyword evidence="1" id="KW-0812">Transmembrane</keyword>
<feature type="transmembrane region" description="Helical" evidence="1">
    <location>
        <begin position="113"/>
        <end position="131"/>
    </location>
</feature>
<feature type="transmembrane region" description="Helical" evidence="1">
    <location>
        <begin position="214"/>
        <end position="233"/>
    </location>
</feature>
<feature type="transmembrane region" description="Helical" evidence="1">
    <location>
        <begin position="190"/>
        <end position="207"/>
    </location>
</feature>